<dbReference type="NCBIfam" id="TIGR01945">
    <property type="entry name" value="rnfC"/>
    <property type="match status" value="1"/>
</dbReference>
<feature type="binding site" evidence="8">
    <location>
        <position position="418"/>
    </location>
    <ligand>
        <name>[4Fe-4S] cluster</name>
        <dbReference type="ChEBI" id="CHEBI:49883"/>
        <label>2</label>
    </ligand>
</feature>
<feature type="domain" description="4Fe-4S ferredoxin-type" evidence="10">
    <location>
        <begin position="361"/>
        <end position="393"/>
    </location>
</feature>
<evidence type="ECO:0000259" key="10">
    <source>
        <dbReference type="PROSITE" id="PS51379"/>
    </source>
</evidence>
<dbReference type="EMBL" id="LUUI01000111">
    <property type="protein sequence ID" value="OAI14388.1"/>
    <property type="molecule type" value="Genomic_DNA"/>
</dbReference>
<keyword evidence="6 8" id="KW-0408">Iron</keyword>
<evidence type="ECO:0000256" key="5">
    <source>
        <dbReference type="ARBA" id="ARBA00022982"/>
    </source>
</evidence>
<evidence type="ECO:0000256" key="3">
    <source>
        <dbReference type="ARBA" id="ARBA00022723"/>
    </source>
</evidence>
<feature type="binding site" evidence="8">
    <location>
        <position position="422"/>
    </location>
    <ligand>
        <name>[4Fe-4S] cluster</name>
        <dbReference type="ChEBI" id="CHEBI:49883"/>
        <label>1</label>
    </ligand>
</feature>
<feature type="coiled-coil region" evidence="9">
    <location>
        <begin position="442"/>
        <end position="488"/>
    </location>
</feature>
<dbReference type="InterPro" id="IPR017896">
    <property type="entry name" value="4Fe4S_Fe-S-bd"/>
</dbReference>
<keyword evidence="8" id="KW-1003">Cell membrane</keyword>
<comment type="caution">
    <text evidence="11">The sequence shown here is derived from an EMBL/GenBank/DDBJ whole genome shotgun (WGS) entry which is preliminary data.</text>
</comment>
<dbReference type="SUPFAM" id="SSF46548">
    <property type="entry name" value="alpha-helical ferredoxin"/>
    <property type="match status" value="1"/>
</dbReference>
<dbReference type="Pfam" id="PF01512">
    <property type="entry name" value="Complex1_51K"/>
    <property type="match status" value="1"/>
</dbReference>
<dbReference type="GO" id="GO:0022900">
    <property type="term" value="P:electron transport chain"/>
    <property type="evidence" value="ECO:0007669"/>
    <property type="project" value="UniProtKB-UniRule"/>
</dbReference>
<dbReference type="PROSITE" id="PS51379">
    <property type="entry name" value="4FE4S_FER_2"/>
    <property type="match status" value="2"/>
</dbReference>
<evidence type="ECO:0000256" key="6">
    <source>
        <dbReference type="ARBA" id="ARBA00023004"/>
    </source>
</evidence>
<keyword evidence="4 8" id="KW-0677">Repeat</keyword>
<dbReference type="InterPro" id="IPR037225">
    <property type="entry name" value="Nuo51_FMN-bd_sf"/>
</dbReference>
<dbReference type="PANTHER" id="PTHR43034:SF2">
    <property type="entry name" value="ION-TRANSLOCATING OXIDOREDUCTASE COMPLEX SUBUNIT C"/>
    <property type="match status" value="1"/>
</dbReference>
<comment type="subunit">
    <text evidence="8">The complex is composed of six subunits: RnfA, RnfB, RnfC, RnfD, RnfE and RnfG.</text>
</comment>
<gene>
    <name evidence="8" type="primary">rnfC</name>
    <name evidence="11" type="ORF">A1359_11245</name>
</gene>
<keyword evidence="8" id="KW-0472">Membrane</keyword>
<evidence type="ECO:0000313" key="11">
    <source>
        <dbReference type="EMBL" id="OAI14388.1"/>
    </source>
</evidence>
<evidence type="ECO:0000256" key="4">
    <source>
        <dbReference type="ARBA" id="ARBA00022737"/>
    </source>
</evidence>
<evidence type="ECO:0000313" key="12">
    <source>
        <dbReference type="Proteomes" id="UP000078476"/>
    </source>
</evidence>
<dbReference type="InterPro" id="IPR026902">
    <property type="entry name" value="RnfC_N"/>
</dbReference>
<accession>A0A177N8P5</accession>
<comment type="cofactor">
    <cofactor evidence="8">
        <name>[4Fe-4S] cluster</name>
        <dbReference type="ChEBI" id="CHEBI:49883"/>
    </cofactor>
    <text evidence="8">Binds 2 [4Fe-4S] clusters per subunit.</text>
</comment>
<dbReference type="PANTHER" id="PTHR43034">
    <property type="entry name" value="ION-TRANSLOCATING OXIDOREDUCTASE COMPLEX SUBUNIT C"/>
    <property type="match status" value="1"/>
</dbReference>
<proteinExistence type="inferred from homology"/>
<keyword evidence="9" id="KW-0175">Coiled coil</keyword>
<evidence type="ECO:0000256" key="8">
    <source>
        <dbReference type="HAMAP-Rule" id="MF_00461"/>
    </source>
</evidence>
<dbReference type="SUPFAM" id="SSF142019">
    <property type="entry name" value="Nqo1 FMN-binding domain-like"/>
    <property type="match status" value="1"/>
</dbReference>
<keyword evidence="8" id="KW-0997">Cell inner membrane</keyword>
<keyword evidence="3 8" id="KW-0479">Metal-binding</keyword>
<dbReference type="GO" id="GO:0009055">
    <property type="term" value="F:electron transfer activity"/>
    <property type="evidence" value="ECO:0007669"/>
    <property type="project" value="InterPro"/>
</dbReference>
<dbReference type="EC" id="7.-.-.-" evidence="8"/>
<keyword evidence="5 8" id="KW-0249">Electron transport</keyword>
<dbReference type="GO" id="GO:0051539">
    <property type="term" value="F:4 iron, 4 sulfur cluster binding"/>
    <property type="evidence" value="ECO:0007669"/>
    <property type="project" value="UniProtKB-KW"/>
</dbReference>
<dbReference type="RefSeq" id="WP_066983427.1">
    <property type="nucleotide sequence ID" value="NZ_LUUI01000111.1"/>
</dbReference>
<comment type="function">
    <text evidence="8">Part of a membrane-bound complex that couples electron transfer with translocation of ions across the membrane.</text>
</comment>
<keyword evidence="8" id="KW-1278">Translocase</keyword>
<dbReference type="Proteomes" id="UP000078476">
    <property type="component" value="Unassembled WGS sequence"/>
</dbReference>
<dbReference type="OrthoDB" id="9767754at2"/>
<evidence type="ECO:0000256" key="9">
    <source>
        <dbReference type="SAM" id="Coils"/>
    </source>
</evidence>
<feature type="binding site" evidence="8">
    <location>
        <position position="376"/>
    </location>
    <ligand>
        <name>[4Fe-4S] cluster</name>
        <dbReference type="ChEBI" id="CHEBI:49883"/>
        <label>1</label>
    </ligand>
</feature>
<dbReference type="Pfam" id="PF10531">
    <property type="entry name" value="SLBB"/>
    <property type="match status" value="1"/>
</dbReference>
<feature type="binding site" evidence="8">
    <location>
        <position position="415"/>
    </location>
    <ligand>
        <name>[4Fe-4S] cluster</name>
        <dbReference type="ChEBI" id="CHEBI:49883"/>
        <label>2</label>
    </ligand>
</feature>
<dbReference type="STRING" id="980561.A1359_11245"/>
<dbReference type="InterPro" id="IPR019554">
    <property type="entry name" value="Soluble_ligand-bd"/>
</dbReference>
<dbReference type="Pfam" id="PF12838">
    <property type="entry name" value="Fer4_7"/>
    <property type="match status" value="1"/>
</dbReference>
<evidence type="ECO:0000256" key="1">
    <source>
        <dbReference type="ARBA" id="ARBA00022448"/>
    </source>
</evidence>
<comment type="similarity">
    <text evidence="8">Belongs to the 4Fe4S bacterial-type ferredoxin family. RnfC subfamily.</text>
</comment>
<dbReference type="InterPro" id="IPR011538">
    <property type="entry name" value="Nuo51_FMN-bd"/>
</dbReference>
<sequence length="513" mass="55443">MLALFENPRLRGGIHAEEHKNQTSGVPIALDMPLPKKLFIPVQQHVGKPAEPLVKVGDKVLKGQLLAHSQGTISAPVHAPSSGIIADVVEYPAPHPSALPIRTIIIQTDGLDQWAAVDIPTDPFQLAATEICARVGAAGVVGLGGAVFPSAVKLDLGRKNKIHTLIINAGECEPYLTCDDRLMQERAGEIVSGIRLMLLGMNAPEATIGIEDNKPEAYAAMRTACAAFANIKVVQVPTRYPMGWDRQMLRYLTGWEIPADGRATDIGVVIHNVATAHAVYRAVCLGQPLITRVVTVSGSAVDKPQNVEVLIGTLMSEVLAHCEVKKTKVARLIMGGPMMGDALPISEVPVVKACSGILALSEQDIELPEVKPCIRCSTCVTACPVGLLPLEMASRIRANQLDAAVDLGLKDCINCGSCSYVCPSSIPLVHYFKFAAGELYKRQQMEHKAEQTKRLIDDRNQRMEIIRLEQEAEARRVMEARAARAREQELAKQKAQQALSDIATKVTVEEGNS</sequence>
<dbReference type="HAMAP" id="MF_00461">
    <property type="entry name" value="RsxC_RnfC"/>
    <property type="match status" value="1"/>
</dbReference>
<reference evidence="11 12" key="1">
    <citation type="submission" date="2016-03" db="EMBL/GenBank/DDBJ databases">
        <authorList>
            <person name="Ploux O."/>
        </authorList>
    </citation>
    <scope>NUCLEOTIDE SEQUENCE [LARGE SCALE GENOMIC DNA]</scope>
    <source>
        <strain evidence="11 12">R-45370</strain>
    </source>
</reference>
<feature type="binding site" evidence="8">
    <location>
        <position position="412"/>
    </location>
    <ligand>
        <name>[4Fe-4S] cluster</name>
        <dbReference type="ChEBI" id="CHEBI:49883"/>
        <label>2</label>
    </ligand>
</feature>
<keyword evidence="2 8" id="KW-0004">4Fe-4S</keyword>
<evidence type="ECO:0000256" key="2">
    <source>
        <dbReference type="ARBA" id="ARBA00022485"/>
    </source>
</evidence>
<keyword evidence="7 8" id="KW-0411">Iron-sulfur</keyword>
<feature type="domain" description="4Fe-4S ferredoxin-type" evidence="10">
    <location>
        <begin position="401"/>
        <end position="431"/>
    </location>
</feature>
<feature type="binding site" evidence="8">
    <location>
        <position position="383"/>
    </location>
    <ligand>
        <name>[4Fe-4S] cluster</name>
        <dbReference type="ChEBI" id="CHEBI:49883"/>
        <label>2</label>
    </ligand>
</feature>
<dbReference type="AlphaFoldDB" id="A0A177N8P5"/>
<dbReference type="Gene3D" id="3.40.50.11540">
    <property type="entry name" value="NADH-ubiquinone oxidoreductase 51kDa subunit"/>
    <property type="match status" value="1"/>
</dbReference>
<protein>
    <recommendedName>
        <fullName evidence="8">Ion-translocating oxidoreductase complex subunit C</fullName>
        <ecNumber evidence="8">7.-.-.-</ecNumber>
    </recommendedName>
    <alternativeName>
        <fullName evidence="8">Rnf electron transport complex subunit C</fullName>
    </alternativeName>
</protein>
<dbReference type="Pfam" id="PF13375">
    <property type="entry name" value="RnfC_N"/>
    <property type="match status" value="1"/>
</dbReference>
<dbReference type="PROSITE" id="PS00198">
    <property type="entry name" value="4FE4S_FER_1"/>
    <property type="match status" value="1"/>
</dbReference>
<keyword evidence="12" id="KW-1185">Reference proteome</keyword>
<organism evidence="11 12">
    <name type="scientific">Methylomonas lenta</name>
    <dbReference type="NCBI Taxonomy" id="980561"/>
    <lineage>
        <taxon>Bacteria</taxon>
        <taxon>Pseudomonadati</taxon>
        <taxon>Pseudomonadota</taxon>
        <taxon>Gammaproteobacteria</taxon>
        <taxon>Methylococcales</taxon>
        <taxon>Methylococcaceae</taxon>
        <taxon>Methylomonas</taxon>
    </lineage>
</organism>
<feature type="binding site" evidence="8">
    <location>
        <position position="373"/>
    </location>
    <ligand>
        <name>[4Fe-4S] cluster</name>
        <dbReference type="ChEBI" id="CHEBI:49883"/>
        <label>1</label>
    </ligand>
</feature>
<evidence type="ECO:0000256" key="7">
    <source>
        <dbReference type="ARBA" id="ARBA00023014"/>
    </source>
</evidence>
<dbReference type="GO" id="GO:0046872">
    <property type="term" value="F:metal ion binding"/>
    <property type="evidence" value="ECO:0007669"/>
    <property type="project" value="UniProtKB-KW"/>
</dbReference>
<dbReference type="InterPro" id="IPR017900">
    <property type="entry name" value="4Fe4S_Fe_S_CS"/>
</dbReference>
<dbReference type="GO" id="GO:0005886">
    <property type="term" value="C:plasma membrane"/>
    <property type="evidence" value="ECO:0007669"/>
    <property type="project" value="UniProtKB-SubCell"/>
</dbReference>
<dbReference type="NCBIfam" id="NF003454">
    <property type="entry name" value="PRK05035.1"/>
    <property type="match status" value="1"/>
</dbReference>
<name>A0A177N8P5_9GAMM</name>
<comment type="subcellular location">
    <subcellularLocation>
        <location evidence="8">Cell inner membrane</location>
        <topology evidence="8">Peripheral membrane protein</topology>
    </subcellularLocation>
</comment>
<dbReference type="InterPro" id="IPR010208">
    <property type="entry name" value="Ion_transpt_RnfC/RsxC"/>
</dbReference>
<keyword evidence="1 8" id="KW-0813">Transport</keyword>
<feature type="binding site" evidence="8">
    <location>
        <position position="379"/>
    </location>
    <ligand>
        <name>[4Fe-4S] cluster</name>
        <dbReference type="ChEBI" id="CHEBI:49883"/>
        <label>1</label>
    </ligand>
</feature>
<dbReference type="Gene3D" id="3.30.70.20">
    <property type="match status" value="1"/>
</dbReference>